<organism evidence="1 2">
    <name type="scientific">Pluteus cervinus</name>
    <dbReference type="NCBI Taxonomy" id="181527"/>
    <lineage>
        <taxon>Eukaryota</taxon>
        <taxon>Fungi</taxon>
        <taxon>Dikarya</taxon>
        <taxon>Basidiomycota</taxon>
        <taxon>Agaricomycotina</taxon>
        <taxon>Agaricomycetes</taxon>
        <taxon>Agaricomycetidae</taxon>
        <taxon>Agaricales</taxon>
        <taxon>Pluteineae</taxon>
        <taxon>Pluteaceae</taxon>
        <taxon>Pluteus</taxon>
    </lineage>
</organism>
<dbReference type="Proteomes" id="UP000308600">
    <property type="component" value="Unassembled WGS sequence"/>
</dbReference>
<reference evidence="1 2" key="1">
    <citation type="journal article" date="2019" name="Nat. Ecol. Evol.">
        <title>Megaphylogeny resolves global patterns of mushroom evolution.</title>
        <authorList>
            <person name="Varga T."/>
            <person name="Krizsan K."/>
            <person name="Foldi C."/>
            <person name="Dima B."/>
            <person name="Sanchez-Garcia M."/>
            <person name="Sanchez-Ramirez S."/>
            <person name="Szollosi G.J."/>
            <person name="Szarkandi J.G."/>
            <person name="Papp V."/>
            <person name="Albert L."/>
            <person name="Andreopoulos W."/>
            <person name="Angelini C."/>
            <person name="Antonin V."/>
            <person name="Barry K.W."/>
            <person name="Bougher N.L."/>
            <person name="Buchanan P."/>
            <person name="Buyck B."/>
            <person name="Bense V."/>
            <person name="Catcheside P."/>
            <person name="Chovatia M."/>
            <person name="Cooper J."/>
            <person name="Damon W."/>
            <person name="Desjardin D."/>
            <person name="Finy P."/>
            <person name="Geml J."/>
            <person name="Haridas S."/>
            <person name="Hughes K."/>
            <person name="Justo A."/>
            <person name="Karasinski D."/>
            <person name="Kautmanova I."/>
            <person name="Kiss B."/>
            <person name="Kocsube S."/>
            <person name="Kotiranta H."/>
            <person name="LaButti K.M."/>
            <person name="Lechner B.E."/>
            <person name="Liimatainen K."/>
            <person name="Lipzen A."/>
            <person name="Lukacs Z."/>
            <person name="Mihaltcheva S."/>
            <person name="Morgado L.N."/>
            <person name="Niskanen T."/>
            <person name="Noordeloos M.E."/>
            <person name="Ohm R.A."/>
            <person name="Ortiz-Santana B."/>
            <person name="Ovrebo C."/>
            <person name="Racz N."/>
            <person name="Riley R."/>
            <person name="Savchenko A."/>
            <person name="Shiryaev A."/>
            <person name="Soop K."/>
            <person name="Spirin V."/>
            <person name="Szebenyi C."/>
            <person name="Tomsovsky M."/>
            <person name="Tulloss R.E."/>
            <person name="Uehling J."/>
            <person name="Grigoriev I.V."/>
            <person name="Vagvolgyi C."/>
            <person name="Papp T."/>
            <person name="Martin F.M."/>
            <person name="Miettinen O."/>
            <person name="Hibbett D.S."/>
            <person name="Nagy L.G."/>
        </authorList>
    </citation>
    <scope>NUCLEOTIDE SEQUENCE [LARGE SCALE GENOMIC DNA]</scope>
    <source>
        <strain evidence="1 2">NL-1719</strain>
    </source>
</reference>
<protein>
    <submittedName>
        <fullName evidence="1">Uncharacterized protein</fullName>
    </submittedName>
</protein>
<keyword evidence="2" id="KW-1185">Reference proteome</keyword>
<gene>
    <name evidence="1" type="ORF">BDN72DRAFT_838513</name>
</gene>
<feature type="non-terminal residue" evidence="1">
    <location>
        <position position="170"/>
    </location>
</feature>
<name>A0ACD3AZV2_9AGAR</name>
<evidence type="ECO:0000313" key="1">
    <source>
        <dbReference type="EMBL" id="TFK70834.1"/>
    </source>
</evidence>
<sequence length="170" mass="19481">MDDYRKLGIGPHGSADFGNNGVIILALEKEIRLINYSTFEVVIAIPLANFPVAWNRTVFGQHGLVLTRFQENLVLHDVSVESKVSYSFSTNSPLPRAYQENVFQNSAKHELRVHDLEIVGGWLVMKPDIKLVWIPPPFRRLKDKSMDQITISDHHNDVRLVLDSRMVEKY</sequence>
<evidence type="ECO:0000313" key="2">
    <source>
        <dbReference type="Proteomes" id="UP000308600"/>
    </source>
</evidence>
<dbReference type="EMBL" id="ML208307">
    <property type="protein sequence ID" value="TFK70834.1"/>
    <property type="molecule type" value="Genomic_DNA"/>
</dbReference>
<accession>A0ACD3AZV2</accession>
<proteinExistence type="predicted"/>